<feature type="transmembrane region" description="Helical" evidence="1">
    <location>
        <begin position="126"/>
        <end position="146"/>
    </location>
</feature>
<comment type="caution">
    <text evidence="3">The sequence shown here is derived from an EMBL/GenBank/DDBJ whole genome shotgun (WGS) entry which is preliminary data.</text>
</comment>
<feature type="transmembrane region" description="Helical" evidence="1">
    <location>
        <begin position="189"/>
        <end position="209"/>
    </location>
</feature>
<keyword evidence="4" id="KW-1185">Reference proteome</keyword>
<accession>A0AAE3VB36</accession>
<feature type="domain" description="Heparan-alpha-glucosaminide N-acetyltransferase catalytic" evidence="2">
    <location>
        <begin position="4"/>
        <end position="254"/>
    </location>
</feature>
<name>A0AAE3VB36_9FIRM</name>
<reference evidence="3" key="1">
    <citation type="submission" date="2023-07" db="EMBL/GenBank/DDBJ databases">
        <title>Genomic Encyclopedia of Type Strains, Phase IV (KMG-IV): sequencing the most valuable type-strain genomes for metagenomic binning, comparative biology and taxonomic classification.</title>
        <authorList>
            <person name="Goeker M."/>
        </authorList>
    </citation>
    <scope>NUCLEOTIDE SEQUENCE</scope>
    <source>
        <strain evidence="3">DSM 19659</strain>
    </source>
</reference>
<proteinExistence type="predicted"/>
<dbReference type="EMBL" id="JAUSTO010000011">
    <property type="protein sequence ID" value="MDQ0153061.1"/>
    <property type="molecule type" value="Genomic_DNA"/>
</dbReference>
<dbReference type="AlphaFoldDB" id="A0AAE3VB36"/>
<dbReference type="Pfam" id="PF07786">
    <property type="entry name" value="HGSNAT_cat"/>
    <property type="match status" value="1"/>
</dbReference>
<feature type="transmembrane region" description="Helical" evidence="1">
    <location>
        <begin position="7"/>
        <end position="25"/>
    </location>
</feature>
<feature type="transmembrane region" description="Helical" evidence="1">
    <location>
        <begin position="73"/>
        <end position="90"/>
    </location>
</feature>
<dbReference type="RefSeq" id="WP_211292268.1">
    <property type="nucleotide sequence ID" value="NZ_JAUSTO010000011.1"/>
</dbReference>
<keyword evidence="1" id="KW-1133">Transmembrane helix</keyword>
<evidence type="ECO:0000313" key="3">
    <source>
        <dbReference type="EMBL" id="MDQ0153061.1"/>
    </source>
</evidence>
<organism evidence="3 4">
    <name type="scientific">Moryella indoligenes</name>
    <dbReference type="NCBI Taxonomy" id="371674"/>
    <lineage>
        <taxon>Bacteria</taxon>
        <taxon>Bacillati</taxon>
        <taxon>Bacillota</taxon>
        <taxon>Clostridia</taxon>
        <taxon>Lachnospirales</taxon>
        <taxon>Lachnospiraceae</taxon>
        <taxon>Moryella</taxon>
    </lineage>
</organism>
<gene>
    <name evidence="3" type="ORF">J2S20_001768</name>
</gene>
<protein>
    <submittedName>
        <fullName evidence="3">Membrane protein</fullName>
    </submittedName>
</protein>
<keyword evidence="1" id="KW-0472">Membrane</keyword>
<evidence type="ECO:0000259" key="2">
    <source>
        <dbReference type="Pfam" id="PF07786"/>
    </source>
</evidence>
<dbReference type="Proteomes" id="UP001241537">
    <property type="component" value="Unassembled WGS sequence"/>
</dbReference>
<sequence length="265" mass="30060">MRGRLRWLDALRGLTLCSMICYHGMWDAVYLRGLAAPWYAALPGYLWQQSICWSFILLSGFSFRLGRHPLRRGLEVSIAGALVMAVTGLIMPEERILFGVLSLLGACMLLLIVPDRLISKCLKNRVCACRAGGAVLFFSLLCFFLSRDVNSGYLGFEGLRLFVLPSPLYRNLFTAWLGFPPRGFYSTDYFSLLPWCFLYLAGYGLRLLWETRGEKREAAGQRCSAVTRDIPGVPLHFLEFLGRHSLWIYLLHQPLLMLGFQLVCG</sequence>
<evidence type="ECO:0000256" key="1">
    <source>
        <dbReference type="SAM" id="Phobius"/>
    </source>
</evidence>
<feature type="transmembrane region" description="Helical" evidence="1">
    <location>
        <begin position="96"/>
        <end position="114"/>
    </location>
</feature>
<evidence type="ECO:0000313" key="4">
    <source>
        <dbReference type="Proteomes" id="UP001241537"/>
    </source>
</evidence>
<keyword evidence="1" id="KW-0812">Transmembrane</keyword>
<feature type="transmembrane region" description="Helical" evidence="1">
    <location>
        <begin position="45"/>
        <end position="66"/>
    </location>
</feature>
<dbReference type="InterPro" id="IPR012429">
    <property type="entry name" value="HGSNAT_cat"/>
</dbReference>